<dbReference type="EMBL" id="FQVH01000001">
    <property type="protein sequence ID" value="SHE34929.1"/>
    <property type="molecule type" value="Genomic_DNA"/>
</dbReference>
<dbReference type="Proteomes" id="UP000184088">
    <property type="component" value="Unassembled WGS sequence"/>
</dbReference>
<accession>A0A1M4SRV1</accession>
<evidence type="ECO:0000313" key="4">
    <source>
        <dbReference type="Proteomes" id="UP000184088"/>
    </source>
</evidence>
<sequence>MLFKRSRFMSIVLILIVVLSFTFSGCGSKTKSTSINNNSTKTSQVSDDENSPKVNKQKIFREGQCGWPKPPLYQGNPFASGGIGWPASAAIMEGLYQFVRTSDKIYPRLAESMPIHEGNKSIVKIRKGVTWNDGKPFTSKDIWAYYTLNNGEFITKMLKAIETPDDYTVVFVWNDPQPIDKIKNLLIAQPSQGTIPYHIYGKYVDKAAELLKKGKPATSLDKRGPFGIDLVDDKQLNDELTKNWQAFIKENPKLPIGTGPYKVEKVTASDMILVKRPDYWNAKNVKFDKIICKQVPDLSGQYAMLRGGLFDRYDGTQPKDILESILAANKDLIHYKMPNYSDRGFVYNIQKPPFNDVRFRRALTYVFDKSKIREVGNYYGIESTGYSIMGMPLQFVEWFVPQDIKDKMTKFRYDPAEAEKELKAIGWSKGSDGIWRDKNGKMHEFVIGANNGNFSIVTSAEVSAEQLTKFGFPTKVKSADSSIFYAAAQDKHEYDMSADTLDVSWAFNVPWWPLSNFYWGYESKAGNFPRIQSGPQAGKLNMVYPGPDGKMVDIDKMLKQMLYMSEEDMNRAAGVLTWIANENAFGLDWFQNTTGTWFNMKTVKMKGGWPMADQIQKYNRDMPIPTDQKDLDRIIETNIGFGGFELFVNGELMPN</sequence>
<dbReference type="InterPro" id="IPR000914">
    <property type="entry name" value="SBP_5_dom"/>
</dbReference>
<protein>
    <submittedName>
        <fullName evidence="3">Peptide/nickel transport system substrate-binding protein</fullName>
    </submittedName>
</protein>
<reference evidence="3 4" key="1">
    <citation type="submission" date="2016-11" db="EMBL/GenBank/DDBJ databases">
        <authorList>
            <person name="Jaros S."/>
            <person name="Januszkiewicz K."/>
            <person name="Wedrychowicz H."/>
        </authorList>
    </citation>
    <scope>NUCLEOTIDE SEQUENCE [LARGE SCALE GENOMIC DNA]</scope>
    <source>
        <strain evidence="3 4">DSM 17918</strain>
    </source>
</reference>
<dbReference type="Gene3D" id="3.10.105.10">
    <property type="entry name" value="Dipeptide-binding Protein, Domain 3"/>
    <property type="match status" value="1"/>
</dbReference>
<name>A0A1M4SRV1_9THEO</name>
<feature type="region of interest" description="Disordered" evidence="1">
    <location>
        <begin position="27"/>
        <end position="53"/>
    </location>
</feature>
<dbReference type="SUPFAM" id="SSF53850">
    <property type="entry name" value="Periplasmic binding protein-like II"/>
    <property type="match status" value="1"/>
</dbReference>
<keyword evidence="4" id="KW-1185">Reference proteome</keyword>
<dbReference type="OrthoDB" id="239741at2"/>
<evidence type="ECO:0000259" key="2">
    <source>
        <dbReference type="Pfam" id="PF00496"/>
    </source>
</evidence>
<gene>
    <name evidence="3" type="ORF">SAMN02746089_00111</name>
</gene>
<dbReference type="Pfam" id="PF00496">
    <property type="entry name" value="SBP_bac_5"/>
    <property type="match status" value="1"/>
</dbReference>
<dbReference type="PROSITE" id="PS51257">
    <property type="entry name" value="PROKAR_LIPOPROTEIN"/>
    <property type="match status" value="1"/>
</dbReference>
<dbReference type="GO" id="GO:1904680">
    <property type="term" value="F:peptide transmembrane transporter activity"/>
    <property type="evidence" value="ECO:0007669"/>
    <property type="project" value="TreeGrafter"/>
</dbReference>
<feature type="compositionally biased region" description="Low complexity" evidence="1">
    <location>
        <begin position="28"/>
        <end position="43"/>
    </location>
</feature>
<organism evidence="3 4">
    <name type="scientific">Caldanaerobius fijiensis DSM 17918</name>
    <dbReference type="NCBI Taxonomy" id="1121256"/>
    <lineage>
        <taxon>Bacteria</taxon>
        <taxon>Bacillati</taxon>
        <taxon>Bacillota</taxon>
        <taxon>Clostridia</taxon>
        <taxon>Thermoanaerobacterales</taxon>
        <taxon>Thermoanaerobacteraceae</taxon>
        <taxon>Caldanaerobius</taxon>
    </lineage>
</organism>
<evidence type="ECO:0000256" key="1">
    <source>
        <dbReference type="SAM" id="MobiDB-lite"/>
    </source>
</evidence>
<dbReference type="Gene3D" id="3.90.76.10">
    <property type="entry name" value="Dipeptide-binding Protein, Domain 1"/>
    <property type="match status" value="1"/>
</dbReference>
<dbReference type="GO" id="GO:0015833">
    <property type="term" value="P:peptide transport"/>
    <property type="evidence" value="ECO:0007669"/>
    <property type="project" value="TreeGrafter"/>
</dbReference>
<dbReference type="AlphaFoldDB" id="A0A1M4SRV1"/>
<proteinExistence type="predicted"/>
<dbReference type="Gene3D" id="3.40.190.10">
    <property type="entry name" value="Periplasmic binding protein-like II"/>
    <property type="match status" value="1"/>
</dbReference>
<feature type="domain" description="Solute-binding protein family 5" evidence="2">
    <location>
        <begin position="104"/>
        <end position="521"/>
    </location>
</feature>
<dbReference type="PANTHER" id="PTHR30290">
    <property type="entry name" value="PERIPLASMIC BINDING COMPONENT OF ABC TRANSPORTER"/>
    <property type="match status" value="1"/>
</dbReference>
<dbReference type="InterPro" id="IPR039424">
    <property type="entry name" value="SBP_5"/>
</dbReference>
<dbReference type="STRING" id="1121256.SAMN02746089_00111"/>
<dbReference type="RefSeq" id="WP_073341138.1">
    <property type="nucleotide sequence ID" value="NZ_FQVH01000001.1"/>
</dbReference>
<evidence type="ECO:0000313" key="3">
    <source>
        <dbReference type="EMBL" id="SHE34929.1"/>
    </source>
</evidence>